<keyword evidence="4" id="KW-1185">Reference proteome</keyword>
<dbReference type="InterPro" id="IPR036249">
    <property type="entry name" value="Thioredoxin-like_sf"/>
</dbReference>
<accession>A0ABW8AJQ9</accession>
<dbReference type="InterPro" id="IPR013766">
    <property type="entry name" value="Thioredoxin_domain"/>
</dbReference>
<dbReference type="RefSeq" id="WP_398276534.1">
    <property type="nucleotide sequence ID" value="NZ_JBITLV010000001.1"/>
</dbReference>
<dbReference type="EMBL" id="JBITLV010000001">
    <property type="protein sequence ID" value="MFI7586601.1"/>
    <property type="molecule type" value="Genomic_DNA"/>
</dbReference>
<proteinExistence type="predicted"/>
<feature type="transmembrane region" description="Helical" evidence="1">
    <location>
        <begin position="6"/>
        <end position="25"/>
    </location>
</feature>
<dbReference type="Proteomes" id="UP001612915">
    <property type="component" value="Unassembled WGS sequence"/>
</dbReference>
<feature type="domain" description="Thioredoxin" evidence="2">
    <location>
        <begin position="55"/>
        <end position="134"/>
    </location>
</feature>
<evidence type="ECO:0000313" key="3">
    <source>
        <dbReference type="EMBL" id="MFI7586601.1"/>
    </source>
</evidence>
<dbReference type="Pfam" id="PF00085">
    <property type="entry name" value="Thioredoxin"/>
    <property type="match status" value="1"/>
</dbReference>
<keyword evidence="1" id="KW-0812">Transmembrane</keyword>
<organism evidence="3 4">
    <name type="scientific">Spongisporangium articulatum</name>
    <dbReference type="NCBI Taxonomy" id="3362603"/>
    <lineage>
        <taxon>Bacteria</taxon>
        <taxon>Bacillati</taxon>
        <taxon>Actinomycetota</taxon>
        <taxon>Actinomycetes</taxon>
        <taxon>Kineosporiales</taxon>
        <taxon>Kineosporiaceae</taxon>
        <taxon>Spongisporangium</taxon>
    </lineage>
</organism>
<name>A0ABW8AJQ9_9ACTN</name>
<evidence type="ECO:0000256" key="1">
    <source>
        <dbReference type="SAM" id="Phobius"/>
    </source>
</evidence>
<keyword evidence="1" id="KW-0472">Membrane</keyword>
<dbReference type="CDD" id="cd02947">
    <property type="entry name" value="TRX_family"/>
    <property type="match status" value="1"/>
</dbReference>
<comment type="caution">
    <text evidence="3">The sequence shown here is derived from an EMBL/GenBank/DDBJ whole genome shotgun (WGS) entry which is preliminary data.</text>
</comment>
<protein>
    <submittedName>
        <fullName evidence="3">Thioredoxin family protein</fullName>
    </submittedName>
</protein>
<dbReference type="SUPFAM" id="SSF52833">
    <property type="entry name" value="Thioredoxin-like"/>
    <property type="match status" value="1"/>
</dbReference>
<gene>
    <name evidence="3" type="ORF">ACIB24_05950</name>
</gene>
<keyword evidence="1" id="KW-1133">Transmembrane helix</keyword>
<reference evidence="3 4" key="1">
    <citation type="submission" date="2024-10" db="EMBL/GenBank/DDBJ databases">
        <title>The Natural Products Discovery Center: Release of the First 8490 Sequenced Strains for Exploring Actinobacteria Biosynthetic Diversity.</title>
        <authorList>
            <person name="Kalkreuter E."/>
            <person name="Kautsar S.A."/>
            <person name="Yang D."/>
            <person name="Bader C.D."/>
            <person name="Teijaro C.N."/>
            <person name="Fluegel L."/>
            <person name="Davis C.M."/>
            <person name="Simpson J.R."/>
            <person name="Lauterbach L."/>
            <person name="Steele A.D."/>
            <person name="Gui C."/>
            <person name="Meng S."/>
            <person name="Li G."/>
            <person name="Viehrig K."/>
            <person name="Ye F."/>
            <person name="Su P."/>
            <person name="Kiefer A.F."/>
            <person name="Nichols A."/>
            <person name="Cepeda A.J."/>
            <person name="Yan W."/>
            <person name="Fan B."/>
            <person name="Jiang Y."/>
            <person name="Adhikari A."/>
            <person name="Zheng C.-J."/>
            <person name="Schuster L."/>
            <person name="Cowan T.M."/>
            <person name="Smanski M.J."/>
            <person name="Chevrette M.G."/>
            <person name="De Carvalho L.P.S."/>
            <person name="Shen B."/>
        </authorList>
    </citation>
    <scope>NUCLEOTIDE SEQUENCE [LARGE SCALE GENOMIC DNA]</scope>
    <source>
        <strain evidence="3 4">NPDC049639</strain>
    </source>
</reference>
<dbReference type="Gene3D" id="3.40.30.10">
    <property type="entry name" value="Glutaredoxin"/>
    <property type="match status" value="1"/>
</dbReference>
<evidence type="ECO:0000313" key="4">
    <source>
        <dbReference type="Proteomes" id="UP001612915"/>
    </source>
</evidence>
<sequence>MDDVRVRLAALVALLAVASLAWLWLRSRAGRVQAVDDGERLAAADLGADLGAQATFLQLSSPACAPCRSVARVLTEVVAEHPDVAHVEVDATERLDLARRLHVMRTPTVLVLDAGGRVVSRFSGEATRAQVLDTLPSPTPTGATR</sequence>
<evidence type="ECO:0000259" key="2">
    <source>
        <dbReference type="Pfam" id="PF00085"/>
    </source>
</evidence>